<evidence type="ECO:0000256" key="1">
    <source>
        <dbReference type="SAM" id="MobiDB-lite"/>
    </source>
</evidence>
<name>A0A6P3EX53_OCTDE</name>
<dbReference type="GeneID" id="101579240"/>
<protein>
    <submittedName>
        <fullName evidence="3">Uncharacterized protein C12orf71 homolog</fullName>
    </submittedName>
</protein>
<reference evidence="3" key="1">
    <citation type="submission" date="2025-08" db="UniProtKB">
        <authorList>
            <consortium name="RefSeq"/>
        </authorList>
    </citation>
    <scope>IDENTIFICATION</scope>
</reference>
<sequence length="310" mass="35297">MEFSISSSNYCDTEDSFSEDSLNTPLSEGHVPHEDTVSCDDTTFEEEITFNVDFSVQWLLTHECRGGVQSESSPISRRGSIQDSWEPGFMQSSALSWDDHGAVLAEEDRVVHSLLNNLHNYLQTLNDEGNQADDNENQADGNEEKKDDKENEQIPGNDKADGSVFPGLSVEHDFQLGGSCSLHMAQVRHREHDTYQDLPECKALKNKDIQFPEMTPMLKRQNLKKVVNQMVGHRMVSSPETGWTSAVQPDKDTSSSTRTTRCVSFRRPFRWMRKQLTVPPLDQLKDERENVKIDSHFLRVFICSHMCPSR</sequence>
<feature type="compositionally biased region" description="Polar residues" evidence="1">
    <location>
        <begin position="238"/>
        <end position="247"/>
    </location>
</feature>
<dbReference type="OrthoDB" id="9450944at2759"/>
<feature type="region of interest" description="Disordered" evidence="1">
    <location>
        <begin position="237"/>
        <end position="258"/>
    </location>
</feature>
<dbReference type="Proteomes" id="UP000515203">
    <property type="component" value="Unplaced"/>
</dbReference>
<dbReference type="PANTHER" id="PTHR36462:SF1">
    <property type="entry name" value="CHROMOSOME 12 OPEN READING FRAME 71"/>
    <property type="match status" value="1"/>
</dbReference>
<dbReference type="InParanoid" id="A0A6P3EX53"/>
<feature type="region of interest" description="Disordered" evidence="1">
    <location>
        <begin position="127"/>
        <end position="168"/>
    </location>
</feature>
<proteinExistence type="predicted"/>
<dbReference type="RefSeq" id="XP_004627427.1">
    <property type="nucleotide sequence ID" value="XM_004627370.1"/>
</dbReference>
<dbReference type="Pfam" id="PF15480">
    <property type="entry name" value="DUF4640"/>
    <property type="match status" value="1"/>
</dbReference>
<dbReference type="PANTHER" id="PTHR36462">
    <property type="entry name" value="CHROMOSOME 12 OPEN READING FRAME 71"/>
    <property type="match status" value="1"/>
</dbReference>
<feature type="compositionally biased region" description="Basic and acidic residues" evidence="1">
    <location>
        <begin position="142"/>
        <end position="152"/>
    </location>
</feature>
<gene>
    <name evidence="3" type="primary">LOC101579240</name>
</gene>
<accession>A0A6P3EX53</accession>
<dbReference type="InterPro" id="IPR027908">
    <property type="entry name" value="DUF4640"/>
</dbReference>
<feature type="region of interest" description="Disordered" evidence="1">
    <location>
        <begin position="1"/>
        <end position="35"/>
    </location>
</feature>
<dbReference type="AlphaFoldDB" id="A0A6P3EX53"/>
<organism evidence="2 3">
    <name type="scientific">Octodon degus</name>
    <name type="common">Degu</name>
    <name type="synonym">Sciurus degus</name>
    <dbReference type="NCBI Taxonomy" id="10160"/>
    <lineage>
        <taxon>Eukaryota</taxon>
        <taxon>Metazoa</taxon>
        <taxon>Chordata</taxon>
        <taxon>Craniata</taxon>
        <taxon>Vertebrata</taxon>
        <taxon>Euteleostomi</taxon>
        <taxon>Mammalia</taxon>
        <taxon>Eutheria</taxon>
        <taxon>Euarchontoglires</taxon>
        <taxon>Glires</taxon>
        <taxon>Rodentia</taxon>
        <taxon>Hystricomorpha</taxon>
        <taxon>Octodontidae</taxon>
        <taxon>Octodon</taxon>
    </lineage>
</organism>
<keyword evidence="2" id="KW-1185">Reference proteome</keyword>
<evidence type="ECO:0000313" key="2">
    <source>
        <dbReference type="Proteomes" id="UP000515203"/>
    </source>
</evidence>
<evidence type="ECO:0000313" key="3">
    <source>
        <dbReference type="RefSeq" id="XP_004627427.1"/>
    </source>
</evidence>
<feature type="compositionally biased region" description="Polar residues" evidence="1">
    <location>
        <begin position="1"/>
        <end position="11"/>
    </location>
</feature>